<dbReference type="Gene3D" id="2.10.25.10">
    <property type="entry name" value="Laminin"/>
    <property type="match status" value="2"/>
</dbReference>
<keyword evidence="1 5" id="KW-0245">EGF-like domain</keyword>
<dbReference type="AlphaFoldDB" id="A0AAV7JWX7"/>
<evidence type="ECO:0000259" key="7">
    <source>
        <dbReference type="PROSITE" id="PS50026"/>
    </source>
</evidence>
<dbReference type="GO" id="GO:0005576">
    <property type="term" value="C:extracellular region"/>
    <property type="evidence" value="ECO:0007669"/>
    <property type="project" value="UniProtKB-SubCell"/>
</dbReference>
<dbReference type="InterPro" id="IPR052235">
    <property type="entry name" value="Nephronectin_domain"/>
</dbReference>
<feature type="domain" description="EGF-like" evidence="7">
    <location>
        <begin position="408"/>
        <end position="448"/>
    </location>
</feature>
<dbReference type="PROSITE" id="PS01186">
    <property type="entry name" value="EGF_2"/>
    <property type="match status" value="1"/>
</dbReference>
<name>A0AAV7JWX7_9METZ</name>
<keyword evidence="3" id="KW-0677">Repeat</keyword>
<dbReference type="SMART" id="SM00179">
    <property type="entry name" value="EGF_CA"/>
    <property type="match status" value="2"/>
</dbReference>
<evidence type="ECO:0000256" key="5">
    <source>
        <dbReference type="PROSITE-ProRule" id="PRU00076"/>
    </source>
</evidence>
<evidence type="ECO:0000256" key="2">
    <source>
        <dbReference type="ARBA" id="ARBA00022729"/>
    </source>
</evidence>
<comment type="caution">
    <text evidence="5">Lacks conserved residue(s) required for the propagation of feature annotation.</text>
</comment>
<gene>
    <name evidence="8" type="ORF">LOD99_3618</name>
</gene>
<evidence type="ECO:0000256" key="6">
    <source>
        <dbReference type="SAM" id="SignalP"/>
    </source>
</evidence>
<dbReference type="PANTHER" id="PTHR24050">
    <property type="entry name" value="PA14 DOMAIN-CONTAINING PROTEIN"/>
    <property type="match status" value="1"/>
</dbReference>
<evidence type="ECO:0000256" key="4">
    <source>
        <dbReference type="ARBA" id="ARBA00023157"/>
    </source>
</evidence>
<dbReference type="SUPFAM" id="SSF52058">
    <property type="entry name" value="L domain-like"/>
    <property type="match status" value="1"/>
</dbReference>
<comment type="caution">
    <text evidence="8">The sequence shown here is derived from an EMBL/GenBank/DDBJ whole genome shotgun (WGS) entry which is preliminary data.</text>
</comment>
<dbReference type="EMBL" id="JAKMXF010000277">
    <property type="protein sequence ID" value="KAI6653399.1"/>
    <property type="molecule type" value="Genomic_DNA"/>
</dbReference>
<protein>
    <recommendedName>
        <fullName evidence="7">EGF-like domain-containing protein</fullName>
    </recommendedName>
</protein>
<evidence type="ECO:0000256" key="3">
    <source>
        <dbReference type="ARBA" id="ARBA00022737"/>
    </source>
</evidence>
<dbReference type="PANTHER" id="PTHR24050:SF27">
    <property type="entry name" value="FIBRILLIN-1"/>
    <property type="match status" value="1"/>
</dbReference>
<dbReference type="SMART" id="SM00181">
    <property type="entry name" value="EGF"/>
    <property type="match status" value="2"/>
</dbReference>
<keyword evidence="2 6" id="KW-0732">Signal</keyword>
<organism evidence="8 9">
    <name type="scientific">Oopsacas minuta</name>
    <dbReference type="NCBI Taxonomy" id="111878"/>
    <lineage>
        <taxon>Eukaryota</taxon>
        <taxon>Metazoa</taxon>
        <taxon>Porifera</taxon>
        <taxon>Hexactinellida</taxon>
        <taxon>Hexasterophora</taxon>
        <taxon>Lyssacinosida</taxon>
        <taxon>Leucopsacidae</taxon>
        <taxon>Oopsacas</taxon>
    </lineage>
</organism>
<evidence type="ECO:0000313" key="9">
    <source>
        <dbReference type="Proteomes" id="UP001165289"/>
    </source>
</evidence>
<dbReference type="PROSITE" id="PS01187">
    <property type="entry name" value="EGF_CA"/>
    <property type="match status" value="1"/>
</dbReference>
<dbReference type="Proteomes" id="UP001165289">
    <property type="component" value="Unassembled WGS sequence"/>
</dbReference>
<reference evidence="8 9" key="1">
    <citation type="journal article" date="2023" name="BMC Biol.">
        <title>The compact genome of the sponge Oopsacas minuta (Hexactinellida) is lacking key metazoan core genes.</title>
        <authorList>
            <person name="Santini S."/>
            <person name="Schenkelaars Q."/>
            <person name="Jourda C."/>
            <person name="Duchesne M."/>
            <person name="Belahbib H."/>
            <person name="Rocher C."/>
            <person name="Selva M."/>
            <person name="Riesgo A."/>
            <person name="Vervoort M."/>
            <person name="Leys S.P."/>
            <person name="Kodjabachian L."/>
            <person name="Le Bivic A."/>
            <person name="Borchiellini C."/>
            <person name="Claverie J.M."/>
            <person name="Renard E."/>
        </authorList>
    </citation>
    <scope>NUCLEOTIDE SEQUENCE [LARGE SCALE GENOMIC DNA]</scope>
    <source>
        <strain evidence="8">SPO-2</strain>
    </source>
</reference>
<keyword evidence="4" id="KW-1015">Disulfide bond</keyword>
<sequence length="469" mass="52090">MLSISSISFFVFLCASLNTVRGITCDDSEVDCSFPSENVLRCMITTGDPAKAHDLIYNCSRYYKELYPNLDCNEFQIQGLDHQTIVVEIAPGIAYLDIDPLDANIELIFKTDHPDVEALLVTSGDILNVSKDFLIGFSNLRAIYLYDLTLDGFPVFYSSQLGYIQLVSLILPSVATVTSAMLNQPELYFLNIVQSSDAIWFDLADNAFDNARNITDMRVFPIQRYPSPLFANSARINTIVLLVDSVDIVIEEDAFIGLNGVETLIISHSINMNFLLNYTFPKLECLFALSCNLITLDQEFFARQKSLIDVYLTSNPINCNCDLAWLSHVSHNLGWRIEGLCSTPVLLNGNSITDSSNYINCPVQSFHCFNDTFICPSDSVCVNTPTSAYCDCTEAGYEFESETNTCVDIDECSLNSSNCSQICTNTVGSYNCSCNPGYTLDSDMYTCSGVNKLVPQGIFLVLIVLMLLL</sequence>
<dbReference type="PROSITE" id="PS50026">
    <property type="entry name" value="EGF_3"/>
    <property type="match status" value="1"/>
</dbReference>
<evidence type="ECO:0000313" key="8">
    <source>
        <dbReference type="EMBL" id="KAI6653399.1"/>
    </source>
</evidence>
<dbReference type="Pfam" id="PF14670">
    <property type="entry name" value="FXa_inhibition"/>
    <property type="match status" value="1"/>
</dbReference>
<dbReference type="CDD" id="cd00054">
    <property type="entry name" value="EGF_CA"/>
    <property type="match status" value="1"/>
</dbReference>
<evidence type="ECO:0000256" key="1">
    <source>
        <dbReference type="ARBA" id="ARBA00022536"/>
    </source>
</evidence>
<dbReference type="SUPFAM" id="SSF57196">
    <property type="entry name" value="EGF/Laminin"/>
    <property type="match status" value="2"/>
</dbReference>
<proteinExistence type="predicted"/>
<dbReference type="InterPro" id="IPR001881">
    <property type="entry name" value="EGF-like_Ca-bd_dom"/>
</dbReference>
<feature type="chain" id="PRO_5043518523" description="EGF-like domain-containing protein" evidence="6">
    <location>
        <begin position="23"/>
        <end position="469"/>
    </location>
</feature>
<dbReference type="FunFam" id="2.10.25.10:FF:000119">
    <property type="entry name" value="vitamin K-dependent protein S"/>
    <property type="match status" value="1"/>
</dbReference>
<dbReference type="InterPro" id="IPR000152">
    <property type="entry name" value="EGF-type_Asp/Asn_hydroxyl_site"/>
</dbReference>
<dbReference type="InterPro" id="IPR018097">
    <property type="entry name" value="EGF_Ca-bd_CS"/>
</dbReference>
<dbReference type="Gene3D" id="3.80.10.10">
    <property type="entry name" value="Ribonuclease Inhibitor"/>
    <property type="match status" value="1"/>
</dbReference>
<feature type="signal peptide" evidence="6">
    <location>
        <begin position="1"/>
        <end position="22"/>
    </location>
</feature>
<keyword evidence="9" id="KW-1185">Reference proteome</keyword>
<accession>A0AAV7JWX7</accession>
<dbReference type="InterPro" id="IPR000742">
    <property type="entry name" value="EGF"/>
</dbReference>
<dbReference type="InterPro" id="IPR032675">
    <property type="entry name" value="LRR_dom_sf"/>
</dbReference>
<dbReference type="GO" id="GO:0005509">
    <property type="term" value="F:calcium ion binding"/>
    <property type="evidence" value="ECO:0007669"/>
    <property type="project" value="InterPro"/>
</dbReference>
<dbReference type="PROSITE" id="PS00010">
    <property type="entry name" value="ASX_HYDROXYL"/>
    <property type="match status" value="1"/>
</dbReference>